<evidence type="ECO:0000259" key="6">
    <source>
        <dbReference type="Pfam" id="PF01266"/>
    </source>
</evidence>
<comment type="similarity">
    <text evidence="2">Belongs to the FAD-dependent glycerol-3-phosphate dehydrogenase family.</text>
</comment>
<dbReference type="GO" id="GO:0004368">
    <property type="term" value="F:glycerol-3-phosphate dehydrogenase (quinone) activity"/>
    <property type="evidence" value="ECO:0007669"/>
    <property type="project" value="UniProtKB-EC"/>
</dbReference>
<dbReference type="InterPro" id="IPR038299">
    <property type="entry name" value="DAO_C_sf"/>
</dbReference>
<comment type="cofactor">
    <cofactor evidence="1">
        <name>FAD</name>
        <dbReference type="ChEBI" id="CHEBI:57692"/>
    </cofactor>
</comment>
<protein>
    <submittedName>
        <fullName evidence="8">Glycerol-3-phosphate dehydrogenase</fullName>
        <ecNumber evidence="8">1.1.5.3</ecNumber>
    </submittedName>
</protein>
<dbReference type="PANTHER" id="PTHR11985">
    <property type="entry name" value="GLYCEROL-3-PHOSPHATE DEHYDROGENASE"/>
    <property type="match status" value="1"/>
</dbReference>
<organism evidence="8 9">
    <name type="scientific">Peteryoungia aggregata LMG 23059</name>
    <dbReference type="NCBI Taxonomy" id="1368425"/>
    <lineage>
        <taxon>Bacteria</taxon>
        <taxon>Pseudomonadati</taxon>
        <taxon>Pseudomonadota</taxon>
        <taxon>Alphaproteobacteria</taxon>
        <taxon>Hyphomicrobiales</taxon>
        <taxon>Rhizobiaceae</taxon>
        <taxon>Peteryoungia</taxon>
    </lineage>
</organism>
<keyword evidence="3" id="KW-0285">Flavoprotein</keyword>
<accession>A0ABU0G4I4</accession>
<dbReference type="PRINTS" id="PR01001">
    <property type="entry name" value="FADG3PDH"/>
</dbReference>
<evidence type="ECO:0000256" key="2">
    <source>
        <dbReference type="ARBA" id="ARBA00007330"/>
    </source>
</evidence>
<dbReference type="InterPro" id="IPR036188">
    <property type="entry name" value="FAD/NAD-bd_sf"/>
</dbReference>
<evidence type="ECO:0000256" key="5">
    <source>
        <dbReference type="ARBA" id="ARBA00023002"/>
    </source>
</evidence>
<evidence type="ECO:0000256" key="3">
    <source>
        <dbReference type="ARBA" id="ARBA00022630"/>
    </source>
</evidence>
<dbReference type="InterPro" id="IPR000447">
    <property type="entry name" value="G3P_DH_FAD-dep"/>
</dbReference>
<dbReference type="EMBL" id="JAUSUW010000002">
    <property type="protein sequence ID" value="MDQ0419676.1"/>
    <property type="molecule type" value="Genomic_DNA"/>
</dbReference>
<comment type="caution">
    <text evidence="8">The sequence shown here is derived from an EMBL/GenBank/DDBJ whole genome shotgun (WGS) entry which is preliminary data.</text>
</comment>
<evidence type="ECO:0000313" key="8">
    <source>
        <dbReference type="EMBL" id="MDQ0419676.1"/>
    </source>
</evidence>
<dbReference type="RefSeq" id="WP_307369421.1">
    <property type="nucleotide sequence ID" value="NZ_JAUSUW010000002.1"/>
</dbReference>
<dbReference type="InterPro" id="IPR031656">
    <property type="entry name" value="DAO_C"/>
</dbReference>
<dbReference type="Gene3D" id="3.50.50.60">
    <property type="entry name" value="FAD/NAD(P)-binding domain"/>
    <property type="match status" value="2"/>
</dbReference>
<evidence type="ECO:0000259" key="7">
    <source>
        <dbReference type="Pfam" id="PF16901"/>
    </source>
</evidence>
<evidence type="ECO:0000256" key="1">
    <source>
        <dbReference type="ARBA" id="ARBA00001974"/>
    </source>
</evidence>
<feature type="domain" description="Alpha-glycerophosphate oxidase C-terminal" evidence="7">
    <location>
        <begin position="419"/>
        <end position="541"/>
    </location>
</feature>
<dbReference type="PANTHER" id="PTHR11985:SF15">
    <property type="entry name" value="GLYCEROL-3-PHOSPHATE DEHYDROGENASE, MITOCHONDRIAL"/>
    <property type="match status" value="1"/>
</dbReference>
<dbReference type="InterPro" id="IPR006076">
    <property type="entry name" value="FAD-dep_OxRdtase"/>
</dbReference>
<feature type="domain" description="FAD dependent oxidoreductase" evidence="6">
    <location>
        <begin position="19"/>
        <end position="371"/>
    </location>
</feature>
<sequence length="575" mass="63328">MSTFREDALRRIRQDGDFDAVVVGGGINGIAAYRDLALQGLRVLLVERDDFASGCSAAPSRMIHGGLRYLENGEFNLVRESLAERDALLRLAPHMVHPLATTIPIHSIFSGFFNAAATFFGSVGKPSSRGALAIKAGLSLYDLVTRKNRLLPRHQFRNARSTRALWPALTSQVRYSATYYDAWISQPERLALELVLDTRSDAPQAIALNYTKLLRIGDSYQLSAEGSNELIVVRPRMIVNATGAWIDQTITALSDGGAPAEKTVTGTKGSHLILANDALYQALNGHMIFFENTDNRVCILFPYLGRVLAGSTDIKVDKPGRTRCEPEERDYILAAIRTVFPDLAIAASDIVFSFSGIRPLPRSDAEFTGKISRSHVIHRVESDPPQLCMVGGKWTTFRAFGEQVTDEVLAFLGRPRIATTADRPIGGGRNYPADGERLSALLSREFPIGKARADHLASTYGSRAFDLMAFCDAHPDDVPLSSTSVMTLAEILWLMRGEDVQHLADIVLRRTSLAITGQIDLEILDTLLTVMARELAWSGEQMLAERRQLIDELGTYYGVSVAMLQDRCKEKDKAS</sequence>
<dbReference type="Pfam" id="PF16901">
    <property type="entry name" value="DAO_C"/>
    <property type="match status" value="1"/>
</dbReference>
<dbReference type="SUPFAM" id="SSF51905">
    <property type="entry name" value="FAD/NAD(P)-binding domain"/>
    <property type="match status" value="1"/>
</dbReference>
<keyword evidence="9" id="KW-1185">Reference proteome</keyword>
<evidence type="ECO:0000313" key="9">
    <source>
        <dbReference type="Proteomes" id="UP001238496"/>
    </source>
</evidence>
<name>A0ABU0G4I4_9HYPH</name>
<proteinExistence type="inferred from homology"/>
<dbReference type="EC" id="1.1.5.3" evidence="8"/>
<dbReference type="Gene3D" id="1.10.8.870">
    <property type="entry name" value="Alpha-glycerophosphate oxidase, cap domain"/>
    <property type="match status" value="1"/>
</dbReference>
<dbReference type="Proteomes" id="UP001238496">
    <property type="component" value="Unassembled WGS sequence"/>
</dbReference>
<dbReference type="Pfam" id="PF01266">
    <property type="entry name" value="DAO"/>
    <property type="match status" value="1"/>
</dbReference>
<evidence type="ECO:0000256" key="4">
    <source>
        <dbReference type="ARBA" id="ARBA00022827"/>
    </source>
</evidence>
<gene>
    <name evidence="8" type="ORF">J2045_000689</name>
</gene>
<dbReference type="Gene3D" id="3.30.9.10">
    <property type="entry name" value="D-Amino Acid Oxidase, subunit A, domain 2"/>
    <property type="match status" value="2"/>
</dbReference>
<reference evidence="8 9" key="1">
    <citation type="submission" date="2023-07" db="EMBL/GenBank/DDBJ databases">
        <title>Genomic Encyclopedia of Type Strains, Phase IV (KMG-IV): sequencing the most valuable type-strain genomes for metagenomic binning, comparative biology and taxonomic classification.</title>
        <authorList>
            <person name="Goeker M."/>
        </authorList>
    </citation>
    <scope>NUCLEOTIDE SEQUENCE [LARGE SCALE GENOMIC DNA]</scope>
    <source>
        <strain evidence="8 9">DSM 1111</strain>
    </source>
</reference>
<keyword evidence="4" id="KW-0274">FAD</keyword>
<keyword evidence="5 8" id="KW-0560">Oxidoreductase</keyword>